<gene>
    <name evidence="6" type="primary">rpoB</name>
    <name evidence="15" type="ORF">ENQ20_04110</name>
</gene>
<feature type="domain" description="RNA polymerase beta subunit protrusion" evidence="12">
    <location>
        <begin position="34"/>
        <end position="384"/>
    </location>
</feature>
<dbReference type="Pfam" id="PF04565">
    <property type="entry name" value="RNA_pol_Rpb2_3"/>
    <property type="match status" value="1"/>
</dbReference>
<dbReference type="InterPro" id="IPR007644">
    <property type="entry name" value="RNA_pol_bsu_protrusion"/>
</dbReference>
<dbReference type="SUPFAM" id="SSF64484">
    <property type="entry name" value="beta and beta-prime subunits of DNA dependent RNA-polymerase"/>
    <property type="match status" value="2"/>
</dbReference>
<keyword evidence="4 6" id="KW-0804">Transcription</keyword>
<dbReference type="FunFam" id="3.90.1800.10:FF:000001">
    <property type="entry name" value="DNA-directed RNA polymerase subunit beta"/>
    <property type="match status" value="1"/>
</dbReference>
<dbReference type="GO" id="GO:0003899">
    <property type="term" value="F:DNA-directed RNA polymerase activity"/>
    <property type="evidence" value="ECO:0007669"/>
    <property type="project" value="UniProtKB-UniRule"/>
</dbReference>
<dbReference type="EC" id="2.7.7.6" evidence="6 8"/>
<evidence type="ECO:0000256" key="8">
    <source>
        <dbReference type="RuleBase" id="RU363031"/>
    </source>
</evidence>
<dbReference type="GO" id="GO:0000428">
    <property type="term" value="C:DNA-directed RNA polymerase complex"/>
    <property type="evidence" value="ECO:0007669"/>
    <property type="project" value="UniProtKB-KW"/>
</dbReference>
<dbReference type="GO" id="GO:0032549">
    <property type="term" value="F:ribonucleoside binding"/>
    <property type="evidence" value="ECO:0007669"/>
    <property type="project" value="InterPro"/>
</dbReference>
<protein>
    <recommendedName>
        <fullName evidence="6 8">DNA-directed RNA polymerase subunit beta</fullName>
        <shortName evidence="6">RNAP subunit beta</shortName>
        <ecNumber evidence="6 8">2.7.7.6</ecNumber>
    </recommendedName>
    <alternativeName>
        <fullName evidence="6">RNA polymerase subunit beta</fullName>
    </alternativeName>
    <alternativeName>
        <fullName evidence="6">Transcriptase subunit beta</fullName>
    </alternativeName>
</protein>
<dbReference type="Pfam" id="PF00562">
    <property type="entry name" value="RNA_pol_Rpb2_6"/>
    <property type="match status" value="2"/>
</dbReference>
<comment type="catalytic activity">
    <reaction evidence="5 6 8">
        <text>RNA(n) + a ribonucleoside 5'-triphosphate = RNA(n+1) + diphosphate</text>
        <dbReference type="Rhea" id="RHEA:21248"/>
        <dbReference type="Rhea" id="RHEA-COMP:14527"/>
        <dbReference type="Rhea" id="RHEA-COMP:17342"/>
        <dbReference type="ChEBI" id="CHEBI:33019"/>
        <dbReference type="ChEBI" id="CHEBI:61557"/>
        <dbReference type="ChEBI" id="CHEBI:140395"/>
        <dbReference type="EC" id="2.7.7.6"/>
    </reaction>
</comment>
<dbReference type="Gene3D" id="3.90.1100.10">
    <property type="match status" value="2"/>
</dbReference>
<evidence type="ECO:0000259" key="14">
    <source>
        <dbReference type="Pfam" id="PF10385"/>
    </source>
</evidence>
<comment type="function">
    <text evidence="6 8">DNA-dependent RNA polymerase catalyzes the transcription of DNA into RNA using the four ribonucleoside triphosphates as substrates.</text>
</comment>
<evidence type="ECO:0000259" key="11">
    <source>
        <dbReference type="Pfam" id="PF04561"/>
    </source>
</evidence>
<dbReference type="Pfam" id="PF04561">
    <property type="entry name" value="RNA_pol_Rpb2_2"/>
    <property type="match status" value="1"/>
</dbReference>
<comment type="subunit">
    <text evidence="6 8">The RNAP catalytic core consists of 2 alpha, 1 beta, 1 beta' and 1 omega subunit. When a sigma factor is associated with the core the holoenzyme is formed, which can initiate transcription.</text>
</comment>
<dbReference type="InterPro" id="IPR007121">
    <property type="entry name" value="RNA_pol_bsu_CS"/>
</dbReference>
<evidence type="ECO:0000259" key="9">
    <source>
        <dbReference type="Pfam" id="PF00562"/>
    </source>
</evidence>
<comment type="caution">
    <text evidence="15">The sequence shown here is derived from an EMBL/GenBank/DDBJ whole genome shotgun (WGS) entry which is preliminary data.</text>
</comment>
<dbReference type="InterPro" id="IPR019462">
    <property type="entry name" value="DNA-dir_RNA_pol_bsu_external_1"/>
</dbReference>
<name>A0A7C1FQ45_9CHLR</name>
<dbReference type="InterPro" id="IPR037033">
    <property type="entry name" value="DNA-dir_RNAP_su2_hyb_sf"/>
</dbReference>
<dbReference type="InterPro" id="IPR007642">
    <property type="entry name" value="RNA_pol_Rpb2_2"/>
</dbReference>
<evidence type="ECO:0000256" key="1">
    <source>
        <dbReference type="ARBA" id="ARBA00022478"/>
    </source>
</evidence>
<feature type="domain" description="RNA polymerase Rpb2" evidence="11">
    <location>
        <begin position="145"/>
        <end position="342"/>
    </location>
</feature>
<evidence type="ECO:0000256" key="2">
    <source>
        <dbReference type="ARBA" id="ARBA00022679"/>
    </source>
</evidence>
<dbReference type="Gene3D" id="2.40.50.150">
    <property type="match status" value="1"/>
</dbReference>
<dbReference type="InterPro" id="IPR015712">
    <property type="entry name" value="DNA-dir_RNA_pol_su2"/>
</dbReference>
<keyword evidence="1 6" id="KW-0240">DNA-directed RNA polymerase</keyword>
<evidence type="ECO:0000256" key="4">
    <source>
        <dbReference type="ARBA" id="ARBA00023163"/>
    </source>
</evidence>
<dbReference type="Pfam" id="PF10385">
    <property type="entry name" value="RNA_pol_Rpb2_45"/>
    <property type="match status" value="1"/>
</dbReference>
<evidence type="ECO:0000259" key="10">
    <source>
        <dbReference type="Pfam" id="PF04560"/>
    </source>
</evidence>
<dbReference type="Gene3D" id="2.40.270.10">
    <property type="entry name" value="DNA-directed RNA polymerase, subunit 2, domain 6"/>
    <property type="match status" value="3"/>
</dbReference>
<dbReference type="InterPro" id="IPR007641">
    <property type="entry name" value="RNA_pol_Rpb2_7"/>
</dbReference>
<proteinExistence type="inferred from homology"/>
<dbReference type="EMBL" id="DSMG01000047">
    <property type="protein sequence ID" value="HDX30660.1"/>
    <property type="molecule type" value="Genomic_DNA"/>
</dbReference>
<dbReference type="GO" id="GO:0006351">
    <property type="term" value="P:DNA-templated transcription"/>
    <property type="evidence" value="ECO:0007669"/>
    <property type="project" value="UniProtKB-UniRule"/>
</dbReference>
<dbReference type="InterPro" id="IPR007645">
    <property type="entry name" value="RNA_pol_Rpb2_3"/>
</dbReference>
<dbReference type="InterPro" id="IPR010243">
    <property type="entry name" value="RNA_pol_bsu_bac"/>
</dbReference>
<feature type="domain" description="RNA polymerase Rpb2" evidence="10">
    <location>
        <begin position="1194"/>
        <end position="1269"/>
    </location>
</feature>
<dbReference type="GO" id="GO:0003677">
    <property type="term" value="F:DNA binding"/>
    <property type="evidence" value="ECO:0007669"/>
    <property type="project" value="UniProtKB-UniRule"/>
</dbReference>
<evidence type="ECO:0000256" key="5">
    <source>
        <dbReference type="ARBA" id="ARBA00048552"/>
    </source>
</evidence>
<evidence type="ECO:0000259" key="12">
    <source>
        <dbReference type="Pfam" id="PF04563"/>
    </source>
</evidence>
<dbReference type="InterPro" id="IPR014724">
    <property type="entry name" value="RNA_pol_RPB2_OB-fold"/>
</dbReference>
<dbReference type="Gene3D" id="3.90.1800.10">
    <property type="entry name" value="RNA polymerase alpha subunit dimerisation domain"/>
    <property type="match status" value="1"/>
</dbReference>
<sequence>MSQSENGINVSVQANRIRRKSYARTPTILDLPRLTEVQIRSFEWFKKEGLRELFDEISPIVSFNKNLELHFGDYYFGEPKYPVEECRERDITYSAPLWVKVRLVNRETGEVSEQEVFMGDFPMMTDAATFIINGSERVVVSQLIRSPGVYFTVETDRTTGRDLAGAKLIPSRGAWLEFETSRRDIISVKVDRKRKLPVTLLLRAIGFGTDDEIRALFTDVDTNLEHPYIQSTIERDVTSNPTNDSARGVEEALLEFYKKLRPGDPPTLDNARNFVQNLFFSDRRYDLGKVGRYKLNRRLGLDIQSKVLTPDDIVAVIKRIIQINNGQGRADDIDHLGNRRVKTVGELIQNQLRIGLLRMERVVRERMSIRDPDQVTPLSLLNIRPVVAATREFFGGSQLSQFMDQTNPLAELTHKRRLSALGPGGLRRERAGFDVRDVHFSHYGRICPIETPEGPNIGLIGSLATYARVNEYGFIETPYRKVLKEISPVEASALVGHTLDADVLDPTTNEPVAARGQVVDEALAQRIASLGLESVRVKPFVSREVVYLTADEDEAAPIAQASSALNAVGEFLNTRPSTRQAEDFKFEHPNNIRYMDVSPKQIVGVSAALIPFLEHDDANRALMGSNMQRQAVPLIRPEAPLVGTGMEYQAAVDSGQVLVAKNDGEVISVTSDQITVQEHDGTRRVYHLRKYNRSNQSTCIDQRPVVFKGDIVRAGDVLADSSSTDGGELALGQNVIVAYLSWEGGNFEDAILVSERLVQEDKYTSIHIEKHEVDARETKLGPEEITRDIPNVGEDALKDLDEDGIIRIGAEVTPGDILVGKITPKGETELTPEEKLLRAIFGEKAREVKDSSLRLPHGERGKVVDVKIFGRDEHRDLPAGVEKIVRVSVAQRRRLTEGDKMAGRHGNKGVISKVVPVEDMPFLEDGTPVDIILNPLGVPGRMNIGQILEAHLGWAAHQLGFKAETPVFDGAREEEIEAELARAWLVERAWRNITDRAWQTVREQQIAPEELRDENDARLIYLLEWLEPLGYDPEQIFHDRTYARHAVLREWLRERGYAPEEILPESYIHRRTSAESNAVAQRVAIWEWLLYHGEEALIEAGLTPEPATLATLDDETLRKHAEAVSRKTGWPLPTTGKQRLYDGKTGEPYDSPVTVGVVQMLKLHHLVEDKVHARSTGPYSLVTQQPLGGKAQFGGQRFGEMEVWALEAYGAAYTLQEMLTIKSDDITGRVKTYEAIVKGEPIQSPGVPESFRVLVKELQSLGLDVEVINEKGETIHFGKEETTDSMPRLGFSLNLPGSMTKTANE</sequence>
<dbReference type="PANTHER" id="PTHR20856">
    <property type="entry name" value="DNA-DIRECTED RNA POLYMERASE I SUBUNIT 2"/>
    <property type="match status" value="1"/>
</dbReference>
<dbReference type="InterPro" id="IPR042107">
    <property type="entry name" value="DNA-dir_RNA_pol_bsu_ext_1_sf"/>
</dbReference>
<keyword evidence="3 6" id="KW-0548">Nucleotidyltransferase</keyword>
<accession>A0A7C1FQ45</accession>
<feature type="domain" description="DNA-directed RNA polymerase beta subunit external 1" evidence="14">
    <location>
        <begin position="540"/>
        <end position="598"/>
    </location>
</feature>
<dbReference type="Pfam" id="PF04563">
    <property type="entry name" value="RNA_pol_Rpb2_1"/>
    <property type="match status" value="1"/>
</dbReference>
<organism evidence="15">
    <name type="scientific">Caldilinea aerophila</name>
    <dbReference type="NCBI Taxonomy" id="133453"/>
    <lineage>
        <taxon>Bacteria</taxon>
        <taxon>Bacillati</taxon>
        <taxon>Chloroflexota</taxon>
        <taxon>Caldilineae</taxon>
        <taxon>Caldilineales</taxon>
        <taxon>Caldilineaceae</taxon>
        <taxon>Caldilinea</taxon>
    </lineage>
</organism>
<dbReference type="CDD" id="cd00653">
    <property type="entry name" value="RNA_pol_B_RPB2"/>
    <property type="match status" value="1"/>
</dbReference>
<feature type="domain" description="DNA-directed RNA polymerase subunit 2 hybrid-binding" evidence="9">
    <location>
        <begin position="1134"/>
        <end position="1192"/>
    </location>
</feature>
<reference evidence="15" key="1">
    <citation type="journal article" date="2020" name="mSystems">
        <title>Genome- and Community-Level Interaction Insights into Carbon Utilization and Element Cycling Functions of Hydrothermarchaeota in Hydrothermal Sediment.</title>
        <authorList>
            <person name="Zhou Z."/>
            <person name="Liu Y."/>
            <person name="Xu W."/>
            <person name="Pan J."/>
            <person name="Luo Z.H."/>
            <person name="Li M."/>
        </authorList>
    </citation>
    <scope>NUCLEOTIDE SEQUENCE [LARGE SCALE GENOMIC DNA]</scope>
    <source>
        <strain evidence="15">SpSt-289</strain>
    </source>
</reference>
<evidence type="ECO:0000313" key="15">
    <source>
        <dbReference type="EMBL" id="HDX30660.1"/>
    </source>
</evidence>
<dbReference type="Gene3D" id="2.30.150.10">
    <property type="entry name" value="DNA-directed RNA polymerase, beta subunit, external 1 domain"/>
    <property type="match status" value="1"/>
</dbReference>
<feature type="domain" description="RNA polymerase Rpb2" evidence="13">
    <location>
        <begin position="401"/>
        <end position="469"/>
    </location>
</feature>
<evidence type="ECO:0000256" key="3">
    <source>
        <dbReference type="ARBA" id="ARBA00022695"/>
    </source>
</evidence>
<dbReference type="HAMAP" id="MF_01321">
    <property type="entry name" value="RNApol_bact_RpoB"/>
    <property type="match status" value="1"/>
</dbReference>
<keyword evidence="2 6" id="KW-0808">Transferase</keyword>
<feature type="domain" description="DNA-directed RNA polymerase subunit 2 hybrid-binding" evidence="9">
    <location>
        <begin position="659"/>
        <end position="983"/>
    </location>
</feature>
<comment type="similarity">
    <text evidence="6 7">Belongs to the RNA polymerase beta chain family.</text>
</comment>
<dbReference type="PROSITE" id="PS01166">
    <property type="entry name" value="RNA_POL_BETA"/>
    <property type="match status" value="1"/>
</dbReference>
<evidence type="ECO:0000259" key="13">
    <source>
        <dbReference type="Pfam" id="PF04565"/>
    </source>
</evidence>
<evidence type="ECO:0000256" key="6">
    <source>
        <dbReference type="HAMAP-Rule" id="MF_01321"/>
    </source>
</evidence>
<dbReference type="InterPro" id="IPR007120">
    <property type="entry name" value="DNA-dir_RNAP_su2_dom"/>
</dbReference>
<evidence type="ECO:0000256" key="7">
    <source>
        <dbReference type="RuleBase" id="RU000434"/>
    </source>
</evidence>
<dbReference type="Pfam" id="PF04560">
    <property type="entry name" value="RNA_pol_Rpb2_7"/>
    <property type="match status" value="1"/>
</dbReference>